<dbReference type="EMBL" id="BAABBO010000024">
    <property type="protein sequence ID" value="GAA3979829.1"/>
    <property type="molecule type" value="Genomic_DNA"/>
</dbReference>
<dbReference type="PROSITE" id="PS51898">
    <property type="entry name" value="TYR_RECOMBINASE"/>
    <property type="match status" value="1"/>
</dbReference>
<evidence type="ECO:0000256" key="1">
    <source>
        <dbReference type="ARBA" id="ARBA00008857"/>
    </source>
</evidence>
<reference evidence="9" key="1">
    <citation type="journal article" date="2019" name="Int. J. Syst. Evol. Microbiol.">
        <title>The Global Catalogue of Microorganisms (GCM) 10K type strain sequencing project: providing services to taxonomists for standard genome sequencing and annotation.</title>
        <authorList>
            <consortium name="The Broad Institute Genomics Platform"/>
            <consortium name="The Broad Institute Genome Sequencing Center for Infectious Disease"/>
            <person name="Wu L."/>
            <person name="Ma J."/>
        </authorList>
    </citation>
    <scope>NUCLEOTIDE SEQUENCE [LARGE SCALE GENOMIC DNA]</scope>
    <source>
        <strain evidence="9">JCM 17555</strain>
    </source>
</reference>
<dbReference type="InterPro" id="IPR050090">
    <property type="entry name" value="Tyrosine_recombinase_XerCD"/>
</dbReference>
<evidence type="ECO:0000259" key="6">
    <source>
        <dbReference type="PROSITE" id="PS51898"/>
    </source>
</evidence>
<evidence type="ECO:0000313" key="9">
    <source>
        <dbReference type="Proteomes" id="UP001501337"/>
    </source>
</evidence>
<evidence type="ECO:0000256" key="5">
    <source>
        <dbReference type="PROSITE-ProRule" id="PRU01248"/>
    </source>
</evidence>
<accession>A0ABP7QBN3</accession>
<gene>
    <name evidence="8" type="ORF">GCM10022278_40410</name>
</gene>
<dbReference type="Gene3D" id="1.10.443.10">
    <property type="entry name" value="Intergrase catalytic core"/>
    <property type="match status" value="1"/>
</dbReference>
<dbReference type="InterPro" id="IPR011010">
    <property type="entry name" value="DNA_brk_join_enz"/>
</dbReference>
<keyword evidence="9" id="KW-1185">Reference proteome</keyword>
<dbReference type="RefSeq" id="WP_344809844.1">
    <property type="nucleotide sequence ID" value="NZ_BAABBO010000024.1"/>
</dbReference>
<organism evidence="8 9">
    <name type="scientific">Allohahella marinimesophila</name>
    <dbReference type="NCBI Taxonomy" id="1054972"/>
    <lineage>
        <taxon>Bacteria</taxon>
        <taxon>Pseudomonadati</taxon>
        <taxon>Pseudomonadota</taxon>
        <taxon>Gammaproteobacteria</taxon>
        <taxon>Oceanospirillales</taxon>
        <taxon>Hahellaceae</taxon>
        <taxon>Allohahella</taxon>
    </lineage>
</organism>
<evidence type="ECO:0000256" key="3">
    <source>
        <dbReference type="ARBA" id="ARBA00023125"/>
    </source>
</evidence>
<evidence type="ECO:0000313" key="8">
    <source>
        <dbReference type="EMBL" id="GAA3979829.1"/>
    </source>
</evidence>
<dbReference type="InterPro" id="IPR011946">
    <property type="entry name" value="Integrase_integron-type"/>
</dbReference>
<dbReference type="InterPro" id="IPR044068">
    <property type="entry name" value="CB"/>
</dbReference>
<dbReference type="PANTHER" id="PTHR30349">
    <property type="entry name" value="PHAGE INTEGRASE-RELATED"/>
    <property type="match status" value="1"/>
</dbReference>
<dbReference type="Proteomes" id="UP001501337">
    <property type="component" value="Unassembled WGS sequence"/>
</dbReference>
<dbReference type="Pfam" id="PF00589">
    <property type="entry name" value="Phage_integrase"/>
    <property type="match status" value="1"/>
</dbReference>
<sequence>MKSRFMESVRTELRTRHYAYQTEKTYLYWIRQYILFNDTRHPETMGASEIERFLNHLAVNRSVSKATQNIALCAIIFVYRHVLHIEIKDLAYSLARKPRRLPTVLTPQEVSAILAQMEGQYWLITALLYGCGFRINEVLRLRLKDICMVRKSILVFGGKGDKDRYTLLPTNLLARIEQQMERAKAIHENDVLEGYGFTSMPPSLLKKYQGTLRQTPWQYLFPSAMRSINPYDQSVCRHHLHSSAYARQLRTAVSISSVCKRVTAHTFRHSFATRLLETGSDIRTVQELLGHSDLRTTEIYTHVLGNQRAGTISPLDTIPLV</sequence>
<dbReference type="InterPro" id="IPR002104">
    <property type="entry name" value="Integrase_catalytic"/>
</dbReference>
<dbReference type="InterPro" id="IPR013762">
    <property type="entry name" value="Integrase-like_cat_sf"/>
</dbReference>
<keyword evidence="3 5" id="KW-0238">DNA-binding</keyword>
<keyword evidence="2" id="KW-0229">DNA integration</keyword>
<protein>
    <submittedName>
        <fullName evidence="8">Integron integrase</fullName>
    </submittedName>
</protein>
<name>A0ABP7QBN3_9GAMM</name>
<dbReference type="InterPro" id="IPR010998">
    <property type="entry name" value="Integrase_recombinase_N"/>
</dbReference>
<feature type="domain" description="Core-binding (CB)" evidence="7">
    <location>
        <begin position="1"/>
        <end position="83"/>
    </location>
</feature>
<evidence type="ECO:0000256" key="4">
    <source>
        <dbReference type="ARBA" id="ARBA00023172"/>
    </source>
</evidence>
<proteinExistence type="inferred from homology"/>
<comment type="similarity">
    <text evidence="1">Belongs to the 'phage' integrase family.</text>
</comment>
<dbReference type="PANTHER" id="PTHR30349:SF64">
    <property type="entry name" value="PROPHAGE INTEGRASE INTD-RELATED"/>
    <property type="match status" value="1"/>
</dbReference>
<comment type="caution">
    <text evidence="8">The sequence shown here is derived from an EMBL/GenBank/DDBJ whole genome shotgun (WGS) entry which is preliminary data.</text>
</comment>
<feature type="domain" description="Tyr recombinase" evidence="6">
    <location>
        <begin position="100"/>
        <end position="313"/>
    </location>
</feature>
<dbReference type="NCBIfam" id="TIGR02249">
    <property type="entry name" value="integrase_gron"/>
    <property type="match status" value="1"/>
</dbReference>
<dbReference type="InterPro" id="IPR004107">
    <property type="entry name" value="Integrase_SAM-like_N"/>
</dbReference>
<dbReference type="SUPFAM" id="SSF56349">
    <property type="entry name" value="DNA breaking-rejoining enzymes"/>
    <property type="match status" value="1"/>
</dbReference>
<dbReference type="PROSITE" id="PS51900">
    <property type="entry name" value="CB"/>
    <property type="match status" value="1"/>
</dbReference>
<evidence type="ECO:0000259" key="7">
    <source>
        <dbReference type="PROSITE" id="PS51900"/>
    </source>
</evidence>
<evidence type="ECO:0000256" key="2">
    <source>
        <dbReference type="ARBA" id="ARBA00022908"/>
    </source>
</evidence>
<dbReference type="Gene3D" id="1.10.150.130">
    <property type="match status" value="1"/>
</dbReference>
<keyword evidence="4" id="KW-0233">DNA recombination</keyword>
<dbReference type="Pfam" id="PF13495">
    <property type="entry name" value="Phage_int_SAM_4"/>
    <property type="match status" value="1"/>
</dbReference>